<keyword evidence="2" id="KW-1133">Transmembrane helix</keyword>
<dbReference type="RefSeq" id="WP_343071550.1">
    <property type="nucleotide sequence ID" value="NZ_JACHIV010000001.1"/>
</dbReference>
<protein>
    <recommendedName>
        <fullName evidence="5">DUF3515 domain-containing protein</fullName>
    </recommendedName>
</protein>
<evidence type="ECO:0008006" key="5">
    <source>
        <dbReference type="Google" id="ProtNLM"/>
    </source>
</evidence>
<evidence type="ECO:0000256" key="1">
    <source>
        <dbReference type="SAM" id="MobiDB-lite"/>
    </source>
</evidence>
<feature type="compositionally biased region" description="Polar residues" evidence="1">
    <location>
        <begin position="166"/>
        <end position="180"/>
    </location>
</feature>
<feature type="region of interest" description="Disordered" evidence="1">
    <location>
        <begin position="44"/>
        <end position="64"/>
    </location>
</feature>
<feature type="transmembrane region" description="Helical" evidence="2">
    <location>
        <begin position="12"/>
        <end position="33"/>
    </location>
</feature>
<name>A0A840NGB8_9PSEU</name>
<feature type="compositionally biased region" description="Low complexity" evidence="1">
    <location>
        <begin position="45"/>
        <end position="57"/>
    </location>
</feature>
<dbReference type="InterPro" id="IPR021903">
    <property type="entry name" value="DUF3515"/>
</dbReference>
<organism evidence="3 4">
    <name type="scientific">Saccharopolyspora gloriosae</name>
    <dbReference type="NCBI Taxonomy" id="455344"/>
    <lineage>
        <taxon>Bacteria</taxon>
        <taxon>Bacillati</taxon>
        <taxon>Actinomycetota</taxon>
        <taxon>Actinomycetes</taxon>
        <taxon>Pseudonocardiales</taxon>
        <taxon>Pseudonocardiaceae</taxon>
        <taxon>Saccharopolyspora</taxon>
    </lineage>
</organism>
<dbReference type="Proteomes" id="UP000580474">
    <property type="component" value="Unassembled WGS sequence"/>
</dbReference>
<accession>A0A840NGB8</accession>
<evidence type="ECO:0000313" key="3">
    <source>
        <dbReference type="EMBL" id="MBB5071486.1"/>
    </source>
</evidence>
<dbReference type="Pfam" id="PF12028">
    <property type="entry name" value="DUF3515"/>
    <property type="match status" value="1"/>
</dbReference>
<evidence type="ECO:0000256" key="2">
    <source>
        <dbReference type="SAM" id="Phobius"/>
    </source>
</evidence>
<evidence type="ECO:0000313" key="4">
    <source>
        <dbReference type="Proteomes" id="UP000580474"/>
    </source>
</evidence>
<reference evidence="3 4" key="1">
    <citation type="submission" date="2020-08" db="EMBL/GenBank/DDBJ databases">
        <title>Sequencing the genomes of 1000 actinobacteria strains.</title>
        <authorList>
            <person name="Klenk H.-P."/>
        </authorList>
    </citation>
    <scope>NUCLEOTIDE SEQUENCE [LARGE SCALE GENOMIC DNA]</scope>
    <source>
        <strain evidence="3 4">DSM 45582</strain>
    </source>
</reference>
<keyword evidence="2" id="KW-0812">Transmembrane</keyword>
<keyword evidence="4" id="KW-1185">Reference proteome</keyword>
<gene>
    <name evidence="3" type="ORF">BJ969_004574</name>
</gene>
<dbReference type="AlphaFoldDB" id="A0A840NGB8"/>
<dbReference type="EMBL" id="JACHIV010000001">
    <property type="protein sequence ID" value="MBB5071486.1"/>
    <property type="molecule type" value="Genomic_DNA"/>
</dbReference>
<sequence>MVDEHPKFPKPVLIVALSLSGLLALGVITLGLVSRFSEQQEQDAVEAAQQARRTGPLALPPIPSPAASGPDCAKLLSALPAELEVDGAQVPRRALADPVPPGAIAWGDAEHDPITVRCGLSAPAELTPTSPLVDISGVSWLRITEAGNTSWLAVDRPVYVALTAPENSGSGPVQDLSNELRSLPKQPVFP</sequence>
<proteinExistence type="predicted"/>
<comment type="caution">
    <text evidence="3">The sequence shown here is derived from an EMBL/GenBank/DDBJ whole genome shotgun (WGS) entry which is preliminary data.</text>
</comment>
<keyword evidence="2" id="KW-0472">Membrane</keyword>
<feature type="region of interest" description="Disordered" evidence="1">
    <location>
        <begin position="166"/>
        <end position="190"/>
    </location>
</feature>